<comment type="similarity">
    <text evidence="1">Belongs to the class-II aminoacyl-tRNA synthetase family.</text>
</comment>
<dbReference type="PRINTS" id="PR00982">
    <property type="entry name" value="TRNASYNTHLYS"/>
</dbReference>
<dbReference type="CDD" id="cd00775">
    <property type="entry name" value="LysRS_core"/>
    <property type="match status" value="1"/>
</dbReference>
<dbReference type="Gene3D" id="2.40.50.140">
    <property type="entry name" value="Nucleic acid-binding proteins"/>
    <property type="match status" value="1"/>
</dbReference>
<dbReference type="PANTHER" id="PTHR42918">
    <property type="entry name" value="LYSYL-TRNA SYNTHETASE"/>
    <property type="match status" value="1"/>
</dbReference>
<keyword evidence="3" id="KW-0436">Ligase</keyword>
<dbReference type="Pfam" id="PF01336">
    <property type="entry name" value="tRNA_anti-codon"/>
    <property type="match status" value="1"/>
</dbReference>
<dbReference type="CDD" id="cd04322">
    <property type="entry name" value="LysRS_N"/>
    <property type="match status" value="1"/>
</dbReference>
<dbReference type="PIRSF" id="PIRSF039101">
    <property type="entry name" value="LysRS2"/>
    <property type="match status" value="1"/>
</dbReference>
<sequence>MFMLRTLGSNISRKVYQTTPTLFRATLVRGKVSLAGLDSSHIKEQRQQSFLENGIEPYPRFIDSDEPFLQIPEVFDKWESKLEKGMKLEEESFTVAGRILSKREASSKLVFYDILQNGNTLQAVATRRYFEGDSEDFAKVNKILHRGDIVKITGIPGKTNTGQMSVFITKELELLSPCLHDLPLHTGLKEPEKRFRNRHLDLLVNRETADILRSRAKIIQFIRKYFDSRSFLEVETPILSPKAGGAIARPFTTKANALGDLDMHLRIAPELYLKQLVIGGIDRVYEIGKQFRNEGIDADHNPEFTTCEFYQAYANMEGLFKTTEDILSGVVYEVKKSHTVEVLGPNDEKVEIDFKPPYNRIYIIDELEKQLATKLPPFNDESIQQYIDLCLEHKVPLTKPYTIPRILDKLVSHFIEPMCVQPTFLCGHPLIMSPLAKAIDKERGITGRFELFVVGKEVVNAYEELNDPEDQRSRFNQQLRDRNSGDIESQLPDDAFCDALEYGLPPTGGWGMGIDRVCALITGVSHIRETLAFPTMKPITTPVDKE</sequence>
<dbReference type="InterPro" id="IPR018149">
    <property type="entry name" value="Lys-tRNA-synth_II_C"/>
</dbReference>
<comment type="caution">
    <text evidence="12">The sequence shown here is derived from an EMBL/GenBank/DDBJ whole genome shotgun (WGS) entry which is preliminary data.</text>
</comment>
<evidence type="ECO:0000256" key="9">
    <source>
        <dbReference type="ARBA" id="ARBA00048573"/>
    </source>
</evidence>
<evidence type="ECO:0000256" key="3">
    <source>
        <dbReference type="ARBA" id="ARBA00022598"/>
    </source>
</evidence>
<dbReference type="InterPro" id="IPR044136">
    <property type="entry name" value="Lys-tRNA-ligase_II_N"/>
</dbReference>
<gene>
    <name evidence="12" type="ORF">K7432_005058</name>
</gene>
<evidence type="ECO:0000256" key="8">
    <source>
        <dbReference type="ARBA" id="ARBA00030563"/>
    </source>
</evidence>
<evidence type="ECO:0000256" key="7">
    <source>
        <dbReference type="ARBA" id="ARBA00023146"/>
    </source>
</evidence>
<dbReference type="SUPFAM" id="SSF55681">
    <property type="entry name" value="Class II aaRS and biotin synthetases"/>
    <property type="match status" value="1"/>
</dbReference>
<evidence type="ECO:0000256" key="2">
    <source>
        <dbReference type="ARBA" id="ARBA00013166"/>
    </source>
</evidence>
<evidence type="ECO:0000256" key="1">
    <source>
        <dbReference type="ARBA" id="ARBA00008226"/>
    </source>
</evidence>
<proteinExistence type="inferred from homology"/>
<dbReference type="InterPro" id="IPR002313">
    <property type="entry name" value="Lys-tRNA-ligase_II"/>
</dbReference>
<dbReference type="SUPFAM" id="SSF50249">
    <property type="entry name" value="Nucleic acid-binding proteins"/>
    <property type="match status" value="1"/>
</dbReference>
<evidence type="ECO:0000256" key="5">
    <source>
        <dbReference type="ARBA" id="ARBA00022840"/>
    </source>
</evidence>
<keyword evidence="5" id="KW-0067">ATP-binding</keyword>
<keyword evidence="13" id="KW-1185">Reference proteome</keyword>
<dbReference type="NCBIfam" id="TIGR00499">
    <property type="entry name" value="lysS_bact"/>
    <property type="match status" value="1"/>
</dbReference>
<evidence type="ECO:0000256" key="4">
    <source>
        <dbReference type="ARBA" id="ARBA00022741"/>
    </source>
</evidence>
<name>A0ABR2W4L6_9FUNG</name>
<feature type="domain" description="Aminoacyl-transfer RNA synthetases class-II family profile" evidence="11">
    <location>
        <begin position="212"/>
        <end position="538"/>
    </location>
</feature>
<evidence type="ECO:0000259" key="11">
    <source>
        <dbReference type="PROSITE" id="PS50862"/>
    </source>
</evidence>
<dbReference type="InterPro" id="IPR012340">
    <property type="entry name" value="NA-bd_OB-fold"/>
</dbReference>
<dbReference type="InterPro" id="IPR004364">
    <property type="entry name" value="Aa-tRNA-synt_II"/>
</dbReference>
<keyword evidence="6" id="KW-0648">Protein biosynthesis</keyword>
<dbReference type="PANTHER" id="PTHR42918:SF5">
    <property type="entry name" value="LYSINE--TRNA LIGASE, MITOCHONDRIAL"/>
    <property type="match status" value="1"/>
</dbReference>
<reference evidence="12 13" key="1">
    <citation type="submission" date="2023-04" db="EMBL/GenBank/DDBJ databases">
        <title>Genome of Basidiobolus ranarum AG-B5.</title>
        <authorList>
            <person name="Stajich J.E."/>
            <person name="Carter-House D."/>
            <person name="Gryganskyi A."/>
        </authorList>
    </citation>
    <scope>NUCLEOTIDE SEQUENCE [LARGE SCALE GENOMIC DNA]</scope>
    <source>
        <strain evidence="12 13">AG-B5</strain>
    </source>
</reference>
<accession>A0ABR2W4L6</accession>
<dbReference type="EMBL" id="JASJQH010007064">
    <property type="protein sequence ID" value="KAK9719080.1"/>
    <property type="molecule type" value="Genomic_DNA"/>
</dbReference>
<dbReference type="InterPro" id="IPR045864">
    <property type="entry name" value="aa-tRNA-synth_II/BPL/LPL"/>
</dbReference>
<dbReference type="Pfam" id="PF00152">
    <property type="entry name" value="tRNA-synt_2"/>
    <property type="match status" value="1"/>
</dbReference>
<dbReference type="EC" id="6.1.1.6" evidence="2 10"/>
<dbReference type="InterPro" id="IPR034762">
    <property type="entry name" value="Lys-tRNA-ligase_II_bac/euk"/>
</dbReference>
<keyword evidence="7" id="KW-0030">Aminoacyl-tRNA synthetase</keyword>
<comment type="catalytic activity">
    <reaction evidence="9 10">
        <text>tRNA(Lys) + L-lysine + ATP = L-lysyl-tRNA(Lys) + AMP + diphosphate</text>
        <dbReference type="Rhea" id="RHEA:20792"/>
        <dbReference type="Rhea" id="RHEA-COMP:9696"/>
        <dbReference type="Rhea" id="RHEA-COMP:9697"/>
        <dbReference type="ChEBI" id="CHEBI:30616"/>
        <dbReference type="ChEBI" id="CHEBI:32551"/>
        <dbReference type="ChEBI" id="CHEBI:33019"/>
        <dbReference type="ChEBI" id="CHEBI:78442"/>
        <dbReference type="ChEBI" id="CHEBI:78529"/>
        <dbReference type="ChEBI" id="CHEBI:456215"/>
        <dbReference type="EC" id="6.1.1.6"/>
    </reaction>
</comment>
<evidence type="ECO:0000313" key="12">
    <source>
        <dbReference type="EMBL" id="KAK9719080.1"/>
    </source>
</evidence>
<evidence type="ECO:0000256" key="10">
    <source>
        <dbReference type="RuleBase" id="RU003748"/>
    </source>
</evidence>
<dbReference type="PROSITE" id="PS50862">
    <property type="entry name" value="AA_TRNA_LIGASE_II"/>
    <property type="match status" value="1"/>
</dbReference>
<organism evidence="12 13">
    <name type="scientific">Basidiobolus ranarum</name>
    <dbReference type="NCBI Taxonomy" id="34480"/>
    <lineage>
        <taxon>Eukaryota</taxon>
        <taxon>Fungi</taxon>
        <taxon>Fungi incertae sedis</taxon>
        <taxon>Zoopagomycota</taxon>
        <taxon>Entomophthoromycotina</taxon>
        <taxon>Basidiobolomycetes</taxon>
        <taxon>Basidiobolales</taxon>
        <taxon>Basidiobolaceae</taxon>
        <taxon>Basidiobolus</taxon>
    </lineage>
</organism>
<evidence type="ECO:0000256" key="6">
    <source>
        <dbReference type="ARBA" id="ARBA00022917"/>
    </source>
</evidence>
<keyword evidence="4" id="KW-0547">Nucleotide-binding</keyword>
<dbReference type="Gene3D" id="3.30.930.10">
    <property type="entry name" value="Bira Bifunctional Protein, Domain 2"/>
    <property type="match status" value="1"/>
</dbReference>
<evidence type="ECO:0000313" key="13">
    <source>
        <dbReference type="Proteomes" id="UP001479436"/>
    </source>
</evidence>
<dbReference type="InterPro" id="IPR004365">
    <property type="entry name" value="NA-bd_OB_tRNA"/>
</dbReference>
<dbReference type="InterPro" id="IPR006195">
    <property type="entry name" value="aa-tRNA-synth_II"/>
</dbReference>
<dbReference type="Proteomes" id="UP001479436">
    <property type="component" value="Unassembled WGS sequence"/>
</dbReference>
<dbReference type="NCBIfam" id="NF001756">
    <property type="entry name" value="PRK00484.1"/>
    <property type="match status" value="1"/>
</dbReference>
<protein>
    <recommendedName>
        <fullName evidence="2 10">Lysine--tRNA ligase</fullName>
        <ecNumber evidence="2 10">6.1.1.6</ecNumber>
    </recommendedName>
    <alternativeName>
        <fullName evidence="8 10">Lysyl-tRNA synthetase</fullName>
    </alternativeName>
</protein>